<dbReference type="GO" id="GO:0006355">
    <property type="term" value="P:regulation of DNA-templated transcription"/>
    <property type="evidence" value="ECO:0007669"/>
    <property type="project" value="TreeGrafter"/>
</dbReference>
<feature type="compositionally biased region" description="Basic and acidic residues" evidence="3">
    <location>
        <begin position="218"/>
        <end position="238"/>
    </location>
</feature>
<accession>A0A6A6PAB8</accession>
<evidence type="ECO:0000259" key="5">
    <source>
        <dbReference type="PROSITE" id="PS51525"/>
    </source>
</evidence>
<evidence type="ECO:0000256" key="1">
    <source>
        <dbReference type="ARBA" id="ARBA00023117"/>
    </source>
</evidence>
<dbReference type="GO" id="GO:0006338">
    <property type="term" value="P:chromatin remodeling"/>
    <property type="evidence" value="ECO:0007669"/>
    <property type="project" value="TreeGrafter"/>
</dbReference>
<keyword evidence="7" id="KW-1185">Reference proteome</keyword>
<dbReference type="Pfam" id="PF17035">
    <property type="entry name" value="BET"/>
    <property type="match status" value="1"/>
</dbReference>
<dbReference type="PRINTS" id="PR00503">
    <property type="entry name" value="BROMODOMAIN"/>
</dbReference>
<feature type="region of interest" description="Disordered" evidence="3">
    <location>
        <begin position="601"/>
        <end position="678"/>
    </location>
</feature>
<feature type="region of interest" description="Disordered" evidence="3">
    <location>
        <begin position="1"/>
        <end position="75"/>
    </location>
</feature>
<dbReference type="SUPFAM" id="SSF47370">
    <property type="entry name" value="Bromodomain"/>
    <property type="match status" value="2"/>
</dbReference>
<feature type="domain" description="Bromo" evidence="4">
    <location>
        <begin position="90"/>
        <end position="162"/>
    </location>
</feature>
<sequence length="678" mass="73290">MADAPLAQSAAAPLSVAPSAAKPARERDDDSEAEPASKRAKTESDGDVSAASFKVPELPTPTTTAPPAYDTEPLTRPQQKFLLERLRNAKKLKSAYAFLAPVDAGKLNIPTYYTIITNPMDLSTMEAKLKKDAYSSVKAFMEDVHLMAENAKKFNGPEHAVTKSGHELEEYMARGMAHCPDRNVMEVDPKKKKKGSISAPSRPPQTTYALQPDGTPQIRRDSTAADGRPKREIVRPPPRDLSYPKPKKKKFQLELRFCDAVLDQLYKKKWSGMSYPFMHPVDPVALNIPTYLKVIKKPMDLSTIRTRLDANEYTTAKEFYNDVKLMFDNCFKFNPETDEVHRLGREFQKIFLEQWERKDQWIADHAPASEPPSPAEPADDGDAEDDDEDDEDDEDHEARVTAEANRQLAELQAQIAKLSNQAAQISQGLASQQQKTKKGGKKGGGGGGAGGKAGGAKATGGGKSSKKAAGAGGGKHGGGASGAKSRGSKKEKKVTFAEKQYISEEISTLEPAEMMDVMNIIKKGMDVTQDDDGELELEIDAIPHPVLWDLLQYLQKVKGPMPKHLKNGPGAHTMASAPAGVAGYDDGDTAYEPGAARGAARAAAAGAKPKKHKPMSKAEQEASIRRVQEQMEAFARRGGAAGAAAPAEENAPAAPAAAGRQEEESSDDEESGSESEEE</sequence>
<feature type="compositionally biased region" description="Basic and acidic residues" evidence="3">
    <location>
        <begin position="35"/>
        <end position="44"/>
    </location>
</feature>
<dbReference type="GO" id="GO:0000785">
    <property type="term" value="C:chromatin"/>
    <property type="evidence" value="ECO:0007669"/>
    <property type="project" value="TreeGrafter"/>
</dbReference>
<feature type="region of interest" description="Disordered" evidence="3">
    <location>
        <begin position="427"/>
        <end position="494"/>
    </location>
</feature>
<keyword evidence="1 2" id="KW-0103">Bromodomain</keyword>
<dbReference type="InterPro" id="IPR036427">
    <property type="entry name" value="Bromodomain-like_sf"/>
</dbReference>
<feature type="compositionally biased region" description="Low complexity" evidence="3">
    <location>
        <begin position="632"/>
        <end position="659"/>
    </location>
</feature>
<dbReference type="Proteomes" id="UP000799766">
    <property type="component" value="Unassembled WGS sequence"/>
</dbReference>
<evidence type="ECO:0000313" key="6">
    <source>
        <dbReference type="EMBL" id="KAF2460373.1"/>
    </source>
</evidence>
<reference evidence="6" key="1">
    <citation type="journal article" date="2020" name="Stud. Mycol.">
        <title>101 Dothideomycetes genomes: a test case for predicting lifestyles and emergence of pathogens.</title>
        <authorList>
            <person name="Haridas S."/>
            <person name="Albert R."/>
            <person name="Binder M."/>
            <person name="Bloem J."/>
            <person name="Labutti K."/>
            <person name="Salamov A."/>
            <person name="Andreopoulos B."/>
            <person name="Baker S."/>
            <person name="Barry K."/>
            <person name="Bills G."/>
            <person name="Bluhm B."/>
            <person name="Cannon C."/>
            <person name="Castanera R."/>
            <person name="Culley D."/>
            <person name="Daum C."/>
            <person name="Ezra D."/>
            <person name="Gonzalez J."/>
            <person name="Henrissat B."/>
            <person name="Kuo A."/>
            <person name="Liang C."/>
            <person name="Lipzen A."/>
            <person name="Lutzoni F."/>
            <person name="Magnuson J."/>
            <person name="Mondo S."/>
            <person name="Nolan M."/>
            <person name="Ohm R."/>
            <person name="Pangilinan J."/>
            <person name="Park H.-J."/>
            <person name="Ramirez L."/>
            <person name="Alfaro M."/>
            <person name="Sun H."/>
            <person name="Tritt A."/>
            <person name="Yoshinaga Y."/>
            <person name="Zwiers L.-H."/>
            <person name="Turgeon B."/>
            <person name="Goodwin S."/>
            <person name="Spatafora J."/>
            <person name="Crous P."/>
            <person name="Grigoriev I."/>
        </authorList>
    </citation>
    <scope>NUCLEOTIDE SEQUENCE</scope>
    <source>
        <strain evidence="6">ATCC 16933</strain>
    </source>
</reference>
<feature type="domain" description="NET" evidence="5">
    <location>
        <begin position="484"/>
        <end position="565"/>
    </location>
</feature>
<dbReference type="AlphaFoldDB" id="A0A6A6PAB8"/>
<feature type="compositionally biased region" description="Acidic residues" evidence="3">
    <location>
        <begin position="377"/>
        <end position="395"/>
    </location>
</feature>
<feature type="domain" description="Bromo" evidence="4">
    <location>
        <begin position="269"/>
        <end position="341"/>
    </location>
</feature>
<dbReference type="PROSITE" id="PS51525">
    <property type="entry name" value="NET"/>
    <property type="match status" value="1"/>
</dbReference>
<dbReference type="GO" id="GO:0005634">
    <property type="term" value="C:nucleus"/>
    <property type="evidence" value="ECO:0007669"/>
    <property type="project" value="TreeGrafter"/>
</dbReference>
<dbReference type="Pfam" id="PF00439">
    <property type="entry name" value="Bromodomain"/>
    <property type="match status" value="2"/>
</dbReference>
<dbReference type="InterPro" id="IPR038336">
    <property type="entry name" value="NET_sf"/>
</dbReference>
<dbReference type="InterPro" id="IPR001487">
    <property type="entry name" value="Bromodomain"/>
</dbReference>
<dbReference type="SMART" id="SM00297">
    <property type="entry name" value="BROMO"/>
    <property type="match status" value="2"/>
</dbReference>
<feature type="compositionally biased region" description="Gly residues" evidence="3">
    <location>
        <begin position="442"/>
        <end position="463"/>
    </location>
</feature>
<dbReference type="PANTHER" id="PTHR22880:SF225">
    <property type="entry name" value="BROMODOMAIN-CONTAINING PROTEIN BET-1-RELATED"/>
    <property type="match status" value="1"/>
</dbReference>
<feature type="compositionally biased region" description="Basic and acidic residues" evidence="3">
    <location>
        <begin position="616"/>
        <end position="629"/>
    </location>
</feature>
<dbReference type="PANTHER" id="PTHR22880">
    <property type="entry name" value="FALZ-RELATED BROMODOMAIN-CONTAINING PROTEINS"/>
    <property type="match status" value="1"/>
</dbReference>
<feature type="compositionally biased region" description="Low complexity" evidence="3">
    <location>
        <begin position="1"/>
        <end position="22"/>
    </location>
</feature>
<feature type="compositionally biased region" description="Acidic residues" evidence="3">
    <location>
        <begin position="664"/>
        <end position="678"/>
    </location>
</feature>
<dbReference type="Gene3D" id="1.20.920.10">
    <property type="entry name" value="Bromodomain-like"/>
    <property type="match status" value="2"/>
</dbReference>
<dbReference type="Gene3D" id="1.20.1270.220">
    <property type="match status" value="1"/>
</dbReference>
<evidence type="ECO:0000259" key="4">
    <source>
        <dbReference type="PROSITE" id="PS50014"/>
    </source>
</evidence>
<proteinExistence type="predicted"/>
<evidence type="ECO:0000313" key="7">
    <source>
        <dbReference type="Proteomes" id="UP000799766"/>
    </source>
</evidence>
<feature type="region of interest" description="Disordered" evidence="3">
    <location>
        <begin position="181"/>
        <end position="245"/>
    </location>
</feature>
<dbReference type="OrthoDB" id="784962at2759"/>
<feature type="compositionally biased region" description="Gly residues" evidence="3">
    <location>
        <begin position="470"/>
        <end position="481"/>
    </location>
</feature>
<dbReference type="EMBL" id="MU001673">
    <property type="protein sequence ID" value="KAF2460373.1"/>
    <property type="molecule type" value="Genomic_DNA"/>
</dbReference>
<protein>
    <submittedName>
        <fullName evidence="6">Bromodomain-containing protein</fullName>
    </submittedName>
</protein>
<evidence type="ECO:0000256" key="2">
    <source>
        <dbReference type="PROSITE-ProRule" id="PRU00035"/>
    </source>
</evidence>
<dbReference type="InterPro" id="IPR050935">
    <property type="entry name" value="Bromo_chromatin_reader"/>
</dbReference>
<feature type="region of interest" description="Disordered" evidence="3">
    <location>
        <begin position="365"/>
        <end position="399"/>
    </location>
</feature>
<dbReference type="InterPro" id="IPR027353">
    <property type="entry name" value="NET_dom"/>
</dbReference>
<dbReference type="InterPro" id="IPR018359">
    <property type="entry name" value="Bromodomain_CS"/>
</dbReference>
<gene>
    <name evidence="6" type="ORF">BDY21DRAFT_280301</name>
</gene>
<name>A0A6A6PAB8_9PEZI</name>
<organism evidence="6 7">
    <name type="scientific">Lineolata rhizophorae</name>
    <dbReference type="NCBI Taxonomy" id="578093"/>
    <lineage>
        <taxon>Eukaryota</taxon>
        <taxon>Fungi</taxon>
        <taxon>Dikarya</taxon>
        <taxon>Ascomycota</taxon>
        <taxon>Pezizomycotina</taxon>
        <taxon>Dothideomycetes</taxon>
        <taxon>Dothideomycetes incertae sedis</taxon>
        <taxon>Lineolatales</taxon>
        <taxon>Lineolataceae</taxon>
        <taxon>Lineolata</taxon>
    </lineage>
</organism>
<dbReference type="PROSITE" id="PS50014">
    <property type="entry name" value="BROMODOMAIN_2"/>
    <property type="match status" value="2"/>
</dbReference>
<evidence type="ECO:0000256" key="3">
    <source>
        <dbReference type="SAM" id="MobiDB-lite"/>
    </source>
</evidence>
<dbReference type="PROSITE" id="PS00633">
    <property type="entry name" value="BROMODOMAIN_1"/>
    <property type="match status" value="2"/>
</dbReference>